<gene>
    <name evidence="1" type="ORF">HPB50_019548</name>
</gene>
<protein>
    <submittedName>
        <fullName evidence="1">Uncharacterized protein</fullName>
    </submittedName>
</protein>
<proteinExistence type="predicted"/>
<evidence type="ECO:0000313" key="2">
    <source>
        <dbReference type="Proteomes" id="UP000821845"/>
    </source>
</evidence>
<dbReference type="Proteomes" id="UP000821845">
    <property type="component" value="Chromosome 2"/>
</dbReference>
<evidence type="ECO:0000313" key="1">
    <source>
        <dbReference type="EMBL" id="KAH6939575.1"/>
    </source>
</evidence>
<dbReference type="EMBL" id="CM023482">
    <property type="protein sequence ID" value="KAH6939575.1"/>
    <property type="molecule type" value="Genomic_DNA"/>
</dbReference>
<organism evidence="1 2">
    <name type="scientific">Hyalomma asiaticum</name>
    <name type="common">Tick</name>
    <dbReference type="NCBI Taxonomy" id="266040"/>
    <lineage>
        <taxon>Eukaryota</taxon>
        <taxon>Metazoa</taxon>
        <taxon>Ecdysozoa</taxon>
        <taxon>Arthropoda</taxon>
        <taxon>Chelicerata</taxon>
        <taxon>Arachnida</taxon>
        <taxon>Acari</taxon>
        <taxon>Parasitiformes</taxon>
        <taxon>Ixodida</taxon>
        <taxon>Ixodoidea</taxon>
        <taxon>Ixodidae</taxon>
        <taxon>Hyalomminae</taxon>
        <taxon>Hyalomma</taxon>
    </lineage>
</organism>
<reference evidence="1" key="1">
    <citation type="submission" date="2020-05" db="EMBL/GenBank/DDBJ databases">
        <title>Large-scale comparative analyses of tick genomes elucidate their genetic diversity and vector capacities.</title>
        <authorList>
            <person name="Jia N."/>
            <person name="Wang J."/>
            <person name="Shi W."/>
            <person name="Du L."/>
            <person name="Sun Y."/>
            <person name="Zhan W."/>
            <person name="Jiang J."/>
            <person name="Wang Q."/>
            <person name="Zhang B."/>
            <person name="Ji P."/>
            <person name="Sakyi L.B."/>
            <person name="Cui X."/>
            <person name="Yuan T."/>
            <person name="Jiang B."/>
            <person name="Yang W."/>
            <person name="Lam T.T.-Y."/>
            <person name="Chang Q."/>
            <person name="Ding S."/>
            <person name="Wang X."/>
            <person name="Zhu J."/>
            <person name="Ruan X."/>
            <person name="Zhao L."/>
            <person name="Wei J."/>
            <person name="Que T."/>
            <person name="Du C."/>
            <person name="Cheng J."/>
            <person name="Dai P."/>
            <person name="Han X."/>
            <person name="Huang E."/>
            <person name="Gao Y."/>
            <person name="Liu J."/>
            <person name="Shao H."/>
            <person name="Ye R."/>
            <person name="Li L."/>
            <person name="Wei W."/>
            <person name="Wang X."/>
            <person name="Wang C."/>
            <person name="Yang T."/>
            <person name="Huo Q."/>
            <person name="Li W."/>
            <person name="Guo W."/>
            <person name="Chen H."/>
            <person name="Zhou L."/>
            <person name="Ni X."/>
            <person name="Tian J."/>
            <person name="Zhou Y."/>
            <person name="Sheng Y."/>
            <person name="Liu T."/>
            <person name="Pan Y."/>
            <person name="Xia L."/>
            <person name="Li J."/>
            <person name="Zhao F."/>
            <person name="Cao W."/>
        </authorList>
    </citation>
    <scope>NUCLEOTIDE SEQUENCE</scope>
    <source>
        <strain evidence="1">Hyas-2018</strain>
    </source>
</reference>
<keyword evidence="2" id="KW-1185">Reference proteome</keyword>
<accession>A0ACB7SY54</accession>
<sequence>MADSIVRDFLLDCKSVTEAEVHTFANTIRDNNELIEAIILVLEEKEYHRDFLEPLCEQLFIFFQAQEEALRQFAHYFLPSIIGNYLSSVHRRDLQKVGSQVLC</sequence>
<name>A0ACB7SY54_HYAAI</name>
<comment type="caution">
    <text evidence="1">The sequence shown here is derived from an EMBL/GenBank/DDBJ whole genome shotgun (WGS) entry which is preliminary data.</text>
</comment>